<dbReference type="SUPFAM" id="SSF88713">
    <property type="entry name" value="Glycoside hydrolase/deacetylase"/>
    <property type="match status" value="1"/>
</dbReference>
<dbReference type="GO" id="GO:0005576">
    <property type="term" value="C:extracellular region"/>
    <property type="evidence" value="ECO:0007669"/>
    <property type="project" value="UniProtKB-SubCell"/>
</dbReference>
<evidence type="ECO:0000313" key="4">
    <source>
        <dbReference type="EMBL" id="MRG92222.1"/>
    </source>
</evidence>
<reference evidence="4 5" key="1">
    <citation type="submission" date="2019-10" db="EMBL/GenBank/DDBJ databases">
        <title>A soil myxobacterium in the family Polyangiaceae.</title>
        <authorList>
            <person name="Li Y."/>
            <person name="Wang J."/>
        </authorList>
    </citation>
    <scope>NUCLEOTIDE SEQUENCE [LARGE SCALE GENOMIC DNA]</scope>
    <source>
        <strain evidence="4 5">DSM 14734</strain>
    </source>
</reference>
<dbReference type="PROSITE" id="PS51677">
    <property type="entry name" value="NODB"/>
    <property type="match status" value="1"/>
</dbReference>
<protein>
    <submittedName>
        <fullName evidence="4">Polysaccharide deacetylase family protein</fullName>
    </submittedName>
</protein>
<dbReference type="CDD" id="cd10918">
    <property type="entry name" value="CE4_NodB_like_5s_6s"/>
    <property type="match status" value="1"/>
</dbReference>
<evidence type="ECO:0000259" key="3">
    <source>
        <dbReference type="PROSITE" id="PS51677"/>
    </source>
</evidence>
<keyword evidence="2" id="KW-0732">Signal</keyword>
<comment type="subcellular location">
    <subcellularLocation>
        <location evidence="1">Secreted</location>
    </subcellularLocation>
</comment>
<evidence type="ECO:0000256" key="1">
    <source>
        <dbReference type="ARBA" id="ARBA00004613"/>
    </source>
</evidence>
<feature type="domain" description="NodB homology" evidence="3">
    <location>
        <begin position="64"/>
        <end position="267"/>
    </location>
</feature>
<comment type="caution">
    <text evidence="4">The sequence shown here is derived from an EMBL/GenBank/DDBJ whole genome shotgun (WGS) entry which is preliminary data.</text>
</comment>
<name>A0A6N7PJC8_9BACT</name>
<proteinExistence type="predicted"/>
<evidence type="ECO:0000256" key="2">
    <source>
        <dbReference type="ARBA" id="ARBA00022729"/>
    </source>
</evidence>
<dbReference type="AlphaFoldDB" id="A0A6N7PJC8"/>
<dbReference type="InterPro" id="IPR011330">
    <property type="entry name" value="Glyco_hydro/deAcase_b/a-brl"/>
</dbReference>
<dbReference type="OrthoDB" id="9776235at2"/>
<dbReference type="GO" id="GO:0016810">
    <property type="term" value="F:hydrolase activity, acting on carbon-nitrogen (but not peptide) bonds"/>
    <property type="evidence" value="ECO:0007669"/>
    <property type="project" value="InterPro"/>
</dbReference>
<dbReference type="GO" id="GO:0005975">
    <property type="term" value="P:carbohydrate metabolic process"/>
    <property type="evidence" value="ECO:0007669"/>
    <property type="project" value="InterPro"/>
</dbReference>
<sequence length="267" mass="29671">MSRLVVLMYHALYEGEDELRSIDAADRPYAVSVAAFEEQLDILDRRGLTVADPAALPGGLERDDRIVLTFDDGHASHHRHALPRLLERGLRAAFFVTSDFIGNRPGFCNWSEVREMAEQGMVIGSHGRTHRFLDDLTEEEARAELRDTKATIEDHVGRAVEQLSFPGGRFRPSDVEAGFDLGYRVFHSSRVGVHRPRRLPEGAVLCRIAVRQSTTPRQFRVIASASPTWFLRARAIGGAKTVARRALGNGLYHALYERVSGGARASG</sequence>
<dbReference type="Pfam" id="PF01522">
    <property type="entry name" value="Polysacc_deac_1"/>
    <property type="match status" value="1"/>
</dbReference>
<dbReference type="InterPro" id="IPR002509">
    <property type="entry name" value="NODB_dom"/>
</dbReference>
<dbReference type="RefSeq" id="WP_153819045.1">
    <property type="nucleotide sequence ID" value="NZ_WJIE01000002.1"/>
</dbReference>
<dbReference type="EMBL" id="WJIE01000002">
    <property type="protein sequence ID" value="MRG92222.1"/>
    <property type="molecule type" value="Genomic_DNA"/>
</dbReference>
<dbReference type="Gene3D" id="3.20.20.370">
    <property type="entry name" value="Glycoside hydrolase/deacetylase"/>
    <property type="match status" value="1"/>
</dbReference>
<dbReference type="PANTHER" id="PTHR34216:SF3">
    <property type="entry name" value="POLY-BETA-1,6-N-ACETYL-D-GLUCOSAMINE N-DEACETYLASE"/>
    <property type="match status" value="1"/>
</dbReference>
<gene>
    <name evidence="4" type="ORF">GF068_09810</name>
</gene>
<dbReference type="InterPro" id="IPR051398">
    <property type="entry name" value="Polysacch_Deacetylase"/>
</dbReference>
<dbReference type="PANTHER" id="PTHR34216">
    <property type="match status" value="1"/>
</dbReference>
<keyword evidence="5" id="KW-1185">Reference proteome</keyword>
<accession>A0A6N7PJC8</accession>
<organism evidence="4 5">
    <name type="scientific">Polyangium spumosum</name>
    <dbReference type="NCBI Taxonomy" id="889282"/>
    <lineage>
        <taxon>Bacteria</taxon>
        <taxon>Pseudomonadati</taxon>
        <taxon>Myxococcota</taxon>
        <taxon>Polyangia</taxon>
        <taxon>Polyangiales</taxon>
        <taxon>Polyangiaceae</taxon>
        <taxon>Polyangium</taxon>
    </lineage>
</organism>
<evidence type="ECO:0000313" key="5">
    <source>
        <dbReference type="Proteomes" id="UP000440224"/>
    </source>
</evidence>
<dbReference type="Proteomes" id="UP000440224">
    <property type="component" value="Unassembled WGS sequence"/>
</dbReference>